<dbReference type="InterPro" id="IPR036397">
    <property type="entry name" value="RNaseH_sf"/>
</dbReference>
<dbReference type="RefSeq" id="WP_353898261.1">
    <property type="nucleotide sequence ID" value="NZ_JBEVCJ010000191.1"/>
</dbReference>
<organism evidence="2 3">
    <name type="scientific">Aliikangiella maris</name>
    <dbReference type="NCBI Taxonomy" id="3162458"/>
    <lineage>
        <taxon>Bacteria</taxon>
        <taxon>Pseudomonadati</taxon>
        <taxon>Pseudomonadota</taxon>
        <taxon>Gammaproteobacteria</taxon>
        <taxon>Oceanospirillales</taxon>
        <taxon>Pleioneaceae</taxon>
        <taxon>Aliikangiella</taxon>
    </lineage>
</organism>
<feature type="non-terminal residue" evidence="2">
    <location>
        <position position="112"/>
    </location>
</feature>
<sequence length="112" mass="12761">SFLARITQYEKDERTIVYLDESGFAQSMPRTHGYAPKGKRCYGQHDWHSKGRLNAIGAIIGTSFLTLSLFDCTVNSDVFFAWLTQDLLPKVPQKSVIVMDNATFHKRMTCLK</sequence>
<feature type="non-terminal residue" evidence="2">
    <location>
        <position position="1"/>
    </location>
</feature>
<dbReference type="PANTHER" id="PTHR46564:SF1">
    <property type="entry name" value="TRANSPOSASE"/>
    <property type="match status" value="1"/>
</dbReference>
<feature type="domain" description="Tc1-like transposase DDE" evidence="1">
    <location>
        <begin position="16"/>
        <end position="108"/>
    </location>
</feature>
<dbReference type="InterPro" id="IPR038717">
    <property type="entry name" value="Tc1-like_DDE_dom"/>
</dbReference>
<dbReference type="Proteomes" id="UP001548189">
    <property type="component" value="Unassembled WGS sequence"/>
</dbReference>
<name>A0ABV2C0H0_9GAMM</name>
<dbReference type="Pfam" id="PF13358">
    <property type="entry name" value="DDE_3"/>
    <property type="match status" value="1"/>
</dbReference>
<reference evidence="2 3" key="1">
    <citation type="submission" date="2024-06" db="EMBL/GenBank/DDBJ databases">
        <authorList>
            <person name="Li F."/>
        </authorList>
    </citation>
    <scope>NUCLEOTIDE SEQUENCE [LARGE SCALE GENOMIC DNA]</scope>
    <source>
        <strain evidence="2 3">GXAS 311</strain>
    </source>
</reference>
<proteinExistence type="predicted"/>
<evidence type="ECO:0000313" key="3">
    <source>
        <dbReference type="Proteomes" id="UP001548189"/>
    </source>
</evidence>
<evidence type="ECO:0000259" key="1">
    <source>
        <dbReference type="Pfam" id="PF13358"/>
    </source>
</evidence>
<dbReference type="EMBL" id="JBEVCJ010000191">
    <property type="protein sequence ID" value="MET1257682.1"/>
    <property type="molecule type" value="Genomic_DNA"/>
</dbReference>
<dbReference type="Gene3D" id="3.30.420.10">
    <property type="entry name" value="Ribonuclease H-like superfamily/Ribonuclease H"/>
    <property type="match status" value="1"/>
</dbReference>
<evidence type="ECO:0000313" key="2">
    <source>
        <dbReference type="EMBL" id="MET1257682.1"/>
    </source>
</evidence>
<gene>
    <name evidence="2" type="ORF">ABVT43_21300</name>
</gene>
<protein>
    <submittedName>
        <fullName evidence="2">Transposase</fullName>
    </submittedName>
</protein>
<dbReference type="PANTHER" id="PTHR46564">
    <property type="entry name" value="TRANSPOSASE"/>
    <property type="match status" value="1"/>
</dbReference>
<accession>A0ABV2C0H0</accession>
<comment type="caution">
    <text evidence="2">The sequence shown here is derived from an EMBL/GenBank/DDBJ whole genome shotgun (WGS) entry which is preliminary data.</text>
</comment>
<keyword evidence="3" id="KW-1185">Reference proteome</keyword>